<evidence type="ECO:0000313" key="3">
    <source>
        <dbReference type="Proteomes" id="UP000285970"/>
    </source>
</evidence>
<proteinExistence type="predicted"/>
<feature type="compositionally biased region" description="Basic and acidic residues" evidence="1">
    <location>
        <begin position="157"/>
        <end position="180"/>
    </location>
</feature>
<feature type="region of interest" description="Disordered" evidence="1">
    <location>
        <begin position="136"/>
        <end position="180"/>
    </location>
</feature>
<reference evidence="2 3" key="1">
    <citation type="journal article" date="2018" name="Front. Microbiol.">
        <title>Novel Insights Into Bacterial Dimethylsulfoniopropionate Catabolism in the East China Sea.</title>
        <authorList>
            <person name="Liu J."/>
            <person name="Liu J."/>
            <person name="Zhang S.H."/>
            <person name="Liang J."/>
            <person name="Lin H."/>
            <person name="Song D."/>
            <person name="Yang G.P."/>
            <person name="Todd J.D."/>
            <person name="Zhang X.H."/>
        </authorList>
    </citation>
    <scope>NUCLEOTIDE SEQUENCE [LARGE SCALE GENOMIC DNA]</scope>
    <source>
        <strain evidence="2 3">ZYFD042</strain>
    </source>
</reference>
<organism evidence="2 3">
    <name type="scientific">Microbacterium enclense</name>
    <dbReference type="NCBI Taxonomy" id="993073"/>
    <lineage>
        <taxon>Bacteria</taxon>
        <taxon>Bacillati</taxon>
        <taxon>Actinomycetota</taxon>
        <taxon>Actinomycetes</taxon>
        <taxon>Micrococcales</taxon>
        <taxon>Microbacteriaceae</taxon>
        <taxon>Microbacterium</taxon>
    </lineage>
</organism>
<evidence type="ECO:0000313" key="2">
    <source>
        <dbReference type="EMBL" id="RWR18882.1"/>
    </source>
</evidence>
<protein>
    <submittedName>
        <fullName evidence="2">Uncharacterized protein</fullName>
    </submittedName>
</protein>
<evidence type="ECO:0000256" key="1">
    <source>
        <dbReference type="SAM" id="MobiDB-lite"/>
    </source>
</evidence>
<name>A0A3S3MCT1_9MICO</name>
<comment type="caution">
    <text evidence="2">The sequence shown here is derived from an EMBL/GenBank/DDBJ whole genome shotgun (WGS) entry which is preliminary data.</text>
</comment>
<dbReference type="Proteomes" id="UP000285970">
    <property type="component" value="Unassembled WGS sequence"/>
</dbReference>
<dbReference type="AlphaFoldDB" id="A0A3S3MCT1"/>
<sequence>MAQRTCRYHGANEASAEKAQQLLDRMVEPVLWELRAIALDPATSESDRLRAISMVLDRSLPKERKLEVSLKPWEVTMQHVFADPTNVQIARGLPDEIADTLDPAHRRALEQSYVDAEVVEDEAEALARYEREETERRRVAFEEQARDRARAALPQIGERREAHRIGSAEPPRRRIEDPLE</sequence>
<dbReference type="EMBL" id="RBZY01000027">
    <property type="protein sequence ID" value="RWR18882.1"/>
    <property type="molecule type" value="Genomic_DNA"/>
</dbReference>
<accession>A0A3S3MCT1</accession>
<feature type="compositionally biased region" description="Basic and acidic residues" evidence="1">
    <location>
        <begin position="136"/>
        <end position="150"/>
    </location>
</feature>
<gene>
    <name evidence="2" type="ORF">D8Y23_08930</name>
</gene>